<feature type="compositionally biased region" description="Acidic residues" evidence="1">
    <location>
        <begin position="1"/>
        <end position="20"/>
    </location>
</feature>
<dbReference type="EMBL" id="NAJO01000034">
    <property type="protein sequence ID" value="OQO00643.1"/>
    <property type="molecule type" value="Genomic_DNA"/>
</dbReference>
<evidence type="ECO:0000313" key="3">
    <source>
        <dbReference type="EMBL" id="OQO00643.1"/>
    </source>
</evidence>
<dbReference type="InterPro" id="IPR012677">
    <property type="entry name" value="Nucleotide-bd_a/b_plait_sf"/>
</dbReference>
<keyword evidence="4" id="KW-1185">Reference proteome</keyword>
<evidence type="ECO:0000313" key="4">
    <source>
        <dbReference type="Proteomes" id="UP000192596"/>
    </source>
</evidence>
<evidence type="ECO:0000259" key="2">
    <source>
        <dbReference type="Pfam" id="PF06985"/>
    </source>
</evidence>
<sequence>MADGDDDFEIDIYGDDDEQQIDSKLDEPGPAAEENKDEDSKTEAEATATTEALPTNPPSEQATAPASAPTGLSLKRKVSDAAEIPTSAELPSDPNATPALRLSELHWWTTEEDLRGFCAAASAESHMTDISFGEHRQNGKSRGEAYLEFSTPSASAATKREIEHAVEVGSDSIARGKTRVVYCSVGNPFKGKDAGAGEGRKFGGQAGRFDNAGGAYNNSYASRGRGGGPRGGGGYNRGGQQQANTNAYAQNGARNQQGQWGNGGFANPMMNGFNPMAFNPMAAMGGAGGFNPMMNARGGGMMGMGMNMMAGQGGYGMGMNGMNGMNGGWEEGEDGMTQVIRTPSVFSDEPATYESLYLGPPLEWNVHCPLCRLFANAAKVELNDMTPSHVIGLEHWLIPIDVWLNARDWDTYGVQRLRPSKSMIVATSDDLFSLDMMESTPYLALSYVWSEVDNDVQDPSGDLQIVTWSPLIEDAMSTTLKLGYQFLWIDRYCIDEEHRTQQIRCMNDIYAGADATIVAADHVRGHRRGLCGIQPRAPLSAEVIDGREYCVMPTFPQSSLSMSTWYRRAWTYQEWILSRRRLVFLHDQVYFECLEGRDFEALEDNVPTVEDADGHDLAYGPSHAFGNIIACDDPLFEIYRHLRDYTSRDIGFATDALNAIEGVLDRWQRLNPDLRYLTGLPIDLRCPFPGAALELVLLYALSWEHNVGEFCNRRGEFCNRRREFPSWTWAGWEKPHPNLYHQDQAYRVNTYRVSIQVQDDTSAFQSLSSLLIRDFTSQRNKHIYGIKLRIDCPVVTVVPVEKLQHGSWTLDLVIEKACDTQRVRAEEVYYSSIGDCHRLHPGTLVFLALGRMRQIERPLAGLLVIEKSPGWFERLDFLRLKTPHIESLDEDLLQCKRTIILA</sequence>
<dbReference type="Pfam" id="PF06985">
    <property type="entry name" value="HET"/>
    <property type="match status" value="1"/>
</dbReference>
<reference evidence="4" key="1">
    <citation type="submission" date="2017-03" db="EMBL/GenBank/DDBJ databases">
        <title>Genomes of endolithic fungi from Antarctica.</title>
        <authorList>
            <person name="Coleine C."/>
            <person name="Masonjones S."/>
            <person name="Stajich J.E."/>
        </authorList>
    </citation>
    <scope>NUCLEOTIDE SEQUENCE [LARGE SCALE GENOMIC DNA]</scope>
    <source>
        <strain evidence="4">CCFEE 5527</strain>
    </source>
</reference>
<dbReference type="GO" id="GO:0003676">
    <property type="term" value="F:nucleic acid binding"/>
    <property type="evidence" value="ECO:0007669"/>
    <property type="project" value="InterPro"/>
</dbReference>
<evidence type="ECO:0000256" key="1">
    <source>
        <dbReference type="SAM" id="MobiDB-lite"/>
    </source>
</evidence>
<dbReference type="PANTHER" id="PTHR33112:SF1">
    <property type="entry name" value="HETEROKARYON INCOMPATIBILITY DOMAIN-CONTAINING PROTEIN"/>
    <property type="match status" value="1"/>
</dbReference>
<accession>A0A1V8SND0</accession>
<dbReference type="InterPro" id="IPR035979">
    <property type="entry name" value="RBD_domain_sf"/>
</dbReference>
<proteinExistence type="predicted"/>
<dbReference type="PANTHER" id="PTHR33112">
    <property type="entry name" value="DOMAIN PROTEIN, PUTATIVE-RELATED"/>
    <property type="match status" value="1"/>
</dbReference>
<name>A0A1V8SND0_9PEZI</name>
<protein>
    <recommendedName>
        <fullName evidence="2">Heterokaryon incompatibility domain-containing protein</fullName>
    </recommendedName>
</protein>
<dbReference type="SUPFAM" id="SSF54928">
    <property type="entry name" value="RNA-binding domain, RBD"/>
    <property type="match status" value="1"/>
</dbReference>
<dbReference type="InterPro" id="IPR010730">
    <property type="entry name" value="HET"/>
</dbReference>
<feature type="region of interest" description="Disordered" evidence="1">
    <location>
        <begin position="1"/>
        <end position="97"/>
    </location>
</feature>
<dbReference type="Proteomes" id="UP000192596">
    <property type="component" value="Unassembled WGS sequence"/>
</dbReference>
<feature type="domain" description="Heterokaryon incompatibility" evidence="2">
    <location>
        <begin position="442"/>
        <end position="574"/>
    </location>
</feature>
<dbReference type="InParanoid" id="A0A1V8SND0"/>
<dbReference type="Gene3D" id="3.30.70.330">
    <property type="match status" value="1"/>
</dbReference>
<dbReference type="AlphaFoldDB" id="A0A1V8SND0"/>
<gene>
    <name evidence="3" type="ORF">B0A48_13133</name>
</gene>
<dbReference type="OrthoDB" id="5428863at2759"/>
<dbReference type="STRING" id="1507870.A0A1V8SND0"/>
<organism evidence="3 4">
    <name type="scientific">Cryoendolithus antarcticus</name>
    <dbReference type="NCBI Taxonomy" id="1507870"/>
    <lineage>
        <taxon>Eukaryota</taxon>
        <taxon>Fungi</taxon>
        <taxon>Dikarya</taxon>
        <taxon>Ascomycota</taxon>
        <taxon>Pezizomycotina</taxon>
        <taxon>Dothideomycetes</taxon>
        <taxon>Dothideomycetidae</taxon>
        <taxon>Cladosporiales</taxon>
        <taxon>Cladosporiaceae</taxon>
        <taxon>Cryoendolithus</taxon>
    </lineage>
</organism>
<comment type="caution">
    <text evidence="3">The sequence shown here is derived from an EMBL/GenBank/DDBJ whole genome shotgun (WGS) entry which is preliminary data.</text>
</comment>